<evidence type="ECO:0000256" key="1">
    <source>
        <dbReference type="SAM" id="MobiDB-lite"/>
    </source>
</evidence>
<reference evidence="2 3" key="1">
    <citation type="journal article" date="2020" name="Mol. Biol. Evol.">
        <title>Distinct Expression and Methylation Patterns for Genes with Different Fates following a Single Whole-Genome Duplication in Flowering Plants.</title>
        <authorList>
            <person name="Shi T."/>
            <person name="Rahmani R.S."/>
            <person name="Gugger P.F."/>
            <person name="Wang M."/>
            <person name="Li H."/>
            <person name="Zhang Y."/>
            <person name="Li Z."/>
            <person name="Wang Q."/>
            <person name="Van de Peer Y."/>
            <person name="Marchal K."/>
            <person name="Chen J."/>
        </authorList>
    </citation>
    <scope>NUCLEOTIDE SEQUENCE [LARGE SCALE GENOMIC DNA]</scope>
    <source>
        <tissue evidence="2">Leaf</tissue>
    </source>
</reference>
<name>A0A822XMN4_NELNU</name>
<dbReference type="Proteomes" id="UP000607653">
    <property type="component" value="Unassembled WGS sequence"/>
</dbReference>
<keyword evidence="3" id="KW-1185">Reference proteome</keyword>
<sequence>MGTGDSGSRRCGLTLSCKNVTEIVCKWDFNSVYGSLSAQRAAKPVEDENPSPPAIEFQRLIDQEEDSE</sequence>
<proteinExistence type="predicted"/>
<gene>
    <name evidence="2" type="ORF">HUJ06_021924</name>
</gene>
<protein>
    <submittedName>
        <fullName evidence="2">Uncharacterized protein</fullName>
    </submittedName>
</protein>
<feature type="region of interest" description="Disordered" evidence="1">
    <location>
        <begin position="43"/>
        <end position="68"/>
    </location>
</feature>
<comment type="caution">
    <text evidence="2">The sequence shown here is derived from an EMBL/GenBank/DDBJ whole genome shotgun (WGS) entry which is preliminary data.</text>
</comment>
<organism evidence="2 3">
    <name type="scientific">Nelumbo nucifera</name>
    <name type="common">Sacred lotus</name>
    <dbReference type="NCBI Taxonomy" id="4432"/>
    <lineage>
        <taxon>Eukaryota</taxon>
        <taxon>Viridiplantae</taxon>
        <taxon>Streptophyta</taxon>
        <taxon>Embryophyta</taxon>
        <taxon>Tracheophyta</taxon>
        <taxon>Spermatophyta</taxon>
        <taxon>Magnoliopsida</taxon>
        <taxon>Proteales</taxon>
        <taxon>Nelumbonaceae</taxon>
        <taxon>Nelumbo</taxon>
    </lineage>
</organism>
<dbReference type="AlphaFoldDB" id="A0A822XMN4"/>
<dbReference type="EMBL" id="DUZY01000001">
    <property type="protein sequence ID" value="DAD20461.1"/>
    <property type="molecule type" value="Genomic_DNA"/>
</dbReference>
<evidence type="ECO:0000313" key="3">
    <source>
        <dbReference type="Proteomes" id="UP000607653"/>
    </source>
</evidence>
<accession>A0A822XMN4</accession>
<evidence type="ECO:0000313" key="2">
    <source>
        <dbReference type="EMBL" id="DAD20461.1"/>
    </source>
</evidence>